<dbReference type="EC" id="3.1.26.4" evidence="2"/>
<dbReference type="GO" id="GO:0003676">
    <property type="term" value="F:nucleic acid binding"/>
    <property type="evidence" value="ECO:0007669"/>
    <property type="project" value="InterPro"/>
</dbReference>
<sequence>MGWDYESSSSSSCSESSTDMAYGDSSVYSENEEMEGVDEEVEEDLDWYYAVVVGRCRGIFTSWKDALKHTRKYSRATFKKFPTFEEAREFLNQYGLQVDHEYQHFDGSRLWFAYAMNNGQGDFPDPLHPSSIVAFCGGSALRNGDPDCDAAYACVFPHDRAWDVVRSVEGPWPTSYRAEYMAALAALERANVEDRDETKVLFIYSDCKLLIESMSKWIYRWRNNGWRTVDGRAIQNQDLLEKLMAAQGNRRVQWRKVRANSGKRYWDSFWNDIARLEARRPTRGNLDD</sequence>
<accession>A0A8T1W4Y9</accession>
<evidence type="ECO:0000313" key="9">
    <source>
        <dbReference type="EMBL" id="KAG7387134.1"/>
    </source>
</evidence>
<keyword evidence="3" id="KW-0540">Nuclease</keyword>
<protein>
    <recommendedName>
        <fullName evidence="2">ribonuclease H</fullName>
        <ecNumber evidence="2">3.1.26.4</ecNumber>
    </recommendedName>
</protein>
<dbReference type="InterPro" id="IPR002156">
    <property type="entry name" value="RNaseH_domain"/>
</dbReference>
<gene>
    <name evidence="9" type="primary">RNH1_3</name>
    <name evidence="9" type="ORF">PHYPSEUDO_014654</name>
</gene>
<dbReference type="AlphaFoldDB" id="A0A8T1W4Y9"/>
<keyword evidence="10" id="KW-1185">Reference proteome</keyword>
<evidence type="ECO:0000259" key="8">
    <source>
        <dbReference type="PROSITE" id="PS50879"/>
    </source>
</evidence>
<evidence type="ECO:0000256" key="4">
    <source>
        <dbReference type="ARBA" id="ARBA00022723"/>
    </source>
</evidence>
<keyword evidence="6" id="KW-0378">Hydrolase</keyword>
<comment type="catalytic activity">
    <reaction evidence="1">
        <text>Endonucleolytic cleavage to 5'-phosphomonoester.</text>
        <dbReference type="EC" id="3.1.26.4"/>
    </reaction>
</comment>
<dbReference type="Pfam" id="PF00075">
    <property type="entry name" value="RNase_H"/>
    <property type="match status" value="1"/>
</dbReference>
<dbReference type="PANTHER" id="PTHR10642">
    <property type="entry name" value="RIBONUCLEASE H1"/>
    <property type="match status" value="1"/>
</dbReference>
<feature type="compositionally biased region" description="Low complexity" evidence="7">
    <location>
        <begin position="1"/>
        <end position="17"/>
    </location>
</feature>
<organism evidence="9 10">
    <name type="scientific">Phytophthora pseudosyringae</name>
    <dbReference type="NCBI Taxonomy" id="221518"/>
    <lineage>
        <taxon>Eukaryota</taxon>
        <taxon>Sar</taxon>
        <taxon>Stramenopiles</taxon>
        <taxon>Oomycota</taxon>
        <taxon>Peronosporomycetes</taxon>
        <taxon>Peronosporales</taxon>
        <taxon>Peronosporaceae</taxon>
        <taxon>Phytophthora</taxon>
    </lineage>
</organism>
<evidence type="ECO:0000256" key="3">
    <source>
        <dbReference type="ARBA" id="ARBA00022722"/>
    </source>
</evidence>
<keyword evidence="5" id="KW-0255">Endonuclease</keyword>
<evidence type="ECO:0000256" key="2">
    <source>
        <dbReference type="ARBA" id="ARBA00012180"/>
    </source>
</evidence>
<dbReference type="InterPro" id="IPR011320">
    <property type="entry name" value="RNase_H1_N"/>
</dbReference>
<feature type="domain" description="RNase H type-1" evidence="8">
    <location>
        <begin position="128"/>
        <end position="283"/>
    </location>
</feature>
<name>A0A8T1W4Y9_9STRA</name>
<dbReference type="Pfam" id="PF01693">
    <property type="entry name" value="Cauli_VI"/>
    <property type="match status" value="1"/>
</dbReference>
<dbReference type="GO" id="GO:0043137">
    <property type="term" value="P:DNA replication, removal of RNA primer"/>
    <property type="evidence" value="ECO:0007669"/>
    <property type="project" value="TreeGrafter"/>
</dbReference>
<dbReference type="InterPro" id="IPR050092">
    <property type="entry name" value="RNase_H"/>
</dbReference>
<dbReference type="EMBL" id="JAGDFM010000085">
    <property type="protein sequence ID" value="KAG7387134.1"/>
    <property type="molecule type" value="Genomic_DNA"/>
</dbReference>
<reference evidence="9" key="1">
    <citation type="submission" date="2021-02" db="EMBL/GenBank/DDBJ databases">
        <authorList>
            <person name="Palmer J.M."/>
        </authorList>
    </citation>
    <scope>NUCLEOTIDE SEQUENCE</scope>
    <source>
        <strain evidence="9">SCRP734</strain>
    </source>
</reference>
<evidence type="ECO:0000256" key="6">
    <source>
        <dbReference type="ARBA" id="ARBA00022801"/>
    </source>
</evidence>
<keyword evidence="4" id="KW-0479">Metal-binding</keyword>
<evidence type="ECO:0000313" key="10">
    <source>
        <dbReference type="Proteomes" id="UP000694044"/>
    </source>
</evidence>
<dbReference type="PANTHER" id="PTHR10642:SF26">
    <property type="entry name" value="RIBONUCLEASE H1"/>
    <property type="match status" value="1"/>
</dbReference>
<dbReference type="GO" id="GO:0046872">
    <property type="term" value="F:metal ion binding"/>
    <property type="evidence" value="ECO:0007669"/>
    <property type="project" value="UniProtKB-KW"/>
</dbReference>
<evidence type="ECO:0000256" key="7">
    <source>
        <dbReference type="SAM" id="MobiDB-lite"/>
    </source>
</evidence>
<dbReference type="OrthoDB" id="407198at2759"/>
<evidence type="ECO:0000256" key="5">
    <source>
        <dbReference type="ARBA" id="ARBA00022759"/>
    </source>
</evidence>
<comment type="caution">
    <text evidence="9">The sequence shown here is derived from an EMBL/GenBank/DDBJ whole genome shotgun (WGS) entry which is preliminary data.</text>
</comment>
<dbReference type="PROSITE" id="PS50879">
    <property type="entry name" value="RNASE_H_1"/>
    <property type="match status" value="1"/>
</dbReference>
<dbReference type="GO" id="GO:0004523">
    <property type="term" value="F:RNA-DNA hybrid ribonuclease activity"/>
    <property type="evidence" value="ECO:0007669"/>
    <property type="project" value="UniProtKB-EC"/>
</dbReference>
<dbReference type="Proteomes" id="UP000694044">
    <property type="component" value="Unassembled WGS sequence"/>
</dbReference>
<feature type="region of interest" description="Disordered" evidence="7">
    <location>
        <begin position="1"/>
        <end position="36"/>
    </location>
</feature>
<evidence type="ECO:0000256" key="1">
    <source>
        <dbReference type="ARBA" id="ARBA00000077"/>
    </source>
</evidence>
<proteinExistence type="predicted"/>